<proteinExistence type="predicted"/>
<evidence type="ECO:0008006" key="3">
    <source>
        <dbReference type="Google" id="ProtNLM"/>
    </source>
</evidence>
<dbReference type="InterPro" id="IPR002753">
    <property type="entry name" value="UPF0058"/>
</dbReference>
<sequence>MNSQELTHLHALLYEVRVELEDQDKVPAGAFSEYDSKNVRPDYIHRPQDAHEDGIRLLLKGIRHSIKRDPPPEKEMTM</sequence>
<comment type="caution">
    <text evidence="1">The sequence shown here is derived from an EMBL/GenBank/DDBJ whole genome shotgun (WGS) entry which is preliminary data.</text>
</comment>
<dbReference type="OrthoDB" id="177623at2157"/>
<organism evidence="1 2">
    <name type="scientific">Natrarchaeobius halalkaliphilus</name>
    <dbReference type="NCBI Taxonomy" id="1679091"/>
    <lineage>
        <taxon>Archaea</taxon>
        <taxon>Methanobacteriati</taxon>
        <taxon>Methanobacteriota</taxon>
        <taxon>Stenosarchaea group</taxon>
        <taxon>Halobacteria</taxon>
        <taxon>Halobacteriales</taxon>
        <taxon>Natrialbaceae</taxon>
        <taxon>Natrarchaeobius</taxon>
    </lineage>
</organism>
<dbReference type="InterPro" id="IPR036519">
    <property type="entry name" value="UPF0058_sf"/>
</dbReference>
<protein>
    <recommendedName>
        <fullName evidence="3">Metal-binding protein</fullName>
    </recommendedName>
</protein>
<evidence type="ECO:0000313" key="1">
    <source>
        <dbReference type="EMBL" id="RQG93311.1"/>
    </source>
</evidence>
<dbReference type="AlphaFoldDB" id="A0A3N6MCS7"/>
<gene>
    <name evidence="1" type="ORF">EA462_02480</name>
</gene>
<dbReference type="RefSeq" id="WP_124176977.1">
    <property type="nucleotide sequence ID" value="NZ_REFY01000001.1"/>
</dbReference>
<keyword evidence="2" id="KW-1185">Reference proteome</keyword>
<dbReference type="Gene3D" id="1.20.1270.110">
    <property type="entry name" value="Uncharacterised protein family UPF0058"/>
    <property type="match status" value="1"/>
</dbReference>
<evidence type="ECO:0000313" key="2">
    <source>
        <dbReference type="Proteomes" id="UP000273828"/>
    </source>
</evidence>
<dbReference type="EMBL" id="REFY01000001">
    <property type="protein sequence ID" value="RQG93311.1"/>
    <property type="molecule type" value="Genomic_DNA"/>
</dbReference>
<name>A0A3N6MCS7_9EURY</name>
<dbReference type="Pfam" id="PF01893">
    <property type="entry name" value="UPF0058"/>
    <property type="match status" value="1"/>
</dbReference>
<dbReference type="SUPFAM" id="SSF140371">
    <property type="entry name" value="Vng1086c-like"/>
    <property type="match status" value="1"/>
</dbReference>
<dbReference type="Proteomes" id="UP000273828">
    <property type="component" value="Unassembled WGS sequence"/>
</dbReference>
<reference evidence="1 2" key="1">
    <citation type="submission" date="2018-10" db="EMBL/GenBank/DDBJ databases">
        <title>Natrarchaeobius chitinivorans gen. nov., sp. nov., and Natrarchaeobius haloalkaliphilus sp. nov., alkaliphilic, chitin-utilizing haloarchaea from hypersaline alkaline lakes.</title>
        <authorList>
            <person name="Sorokin D.Y."/>
            <person name="Elcheninov A.G."/>
            <person name="Kostrikina N.A."/>
            <person name="Bale N.J."/>
            <person name="Sinninghe Damste J.S."/>
            <person name="Khijniak T.V."/>
            <person name="Kublanov I.V."/>
            <person name="Toshchakov S.V."/>
        </authorList>
    </citation>
    <scope>NUCLEOTIDE SEQUENCE [LARGE SCALE GENOMIC DNA]</scope>
    <source>
        <strain evidence="1 2">AArcht-Sl</strain>
    </source>
</reference>
<accession>A0A3N6MCS7</accession>